<dbReference type="GO" id="GO:0009626">
    <property type="term" value="P:plant-type hypersensitive response"/>
    <property type="evidence" value="ECO:0007669"/>
    <property type="project" value="TreeGrafter"/>
</dbReference>
<dbReference type="Proteomes" id="UP000685013">
    <property type="component" value="Chromosome 7"/>
</dbReference>
<keyword evidence="1" id="KW-0812">Transmembrane</keyword>
<feature type="transmembrane region" description="Helical" evidence="1">
    <location>
        <begin position="106"/>
        <end position="129"/>
    </location>
</feature>
<keyword evidence="3" id="KW-1185">Reference proteome</keyword>
<dbReference type="GO" id="GO:0005886">
    <property type="term" value="C:plasma membrane"/>
    <property type="evidence" value="ECO:0007669"/>
    <property type="project" value="TreeGrafter"/>
</dbReference>
<proteinExistence type="predicted"/>
<gene>
    <name evidence="2" type="primary">CAD1-2</name>
    <name evidence="2" type="ORF">SDJN03_11074</name>
</gene>
<dbReference type="InterPro" id="IPR044663">
    <property type="entry name" value="CAD1/NSL1-like"/>
</dbReference>
<evidence type="ECO:0000256" key="1">
    <source>
        <dbReference type="SAM" id="Phobius"/>
    </source>
</evidence>
<protein>
    <submittedName>
        <fullName evidence="2">MACPF domain-containing protein CAD1</fullName>
    </submittedName>
</protein>
<sequence length="150" mass="16112">MKDPCTTYAAAATTPTSEMDALTATLCNSIQALGRGFDVTADIRLLYCKGTPGSRLVQLDDASTRDLHLSDGVVVPNVPDHVHCSSDTRATENVPVCSFHKASLELFFQSLLVFAFLSSTLFVPCSISLPELLMNQFSLSPLSPLITSDT</sequence>
<name>A0AAV6NBT8_9ROSI</name>
<evidence type="ECO:0000313" key="3">
    <source>
        <dbReference type="Proteomes" id="UP000685013"/>
    </source>
</evidence>
<dbReference type="AlphaFoldDB" id="A0AAV6NBT8"/>
<dbReference type="PANTHER" id="PTHR33199:SF3">
    <property type="entry name" value="MACPF DOMAIN-CONTAINING PROTEIN CAD1"/>
    <property type="match status" value="1"/>
</dbReference>
<organism evidence="2 3">
    <name type="scientific">Cucurbita argyrosperma subsp. sororia</name>
    <dbReference type="NCBI Taxonomy" id="37648"/>
    <lineage>
        <taxon>Eukaryota</taxon>
        <taxon>Viridiplantae</taxon>
        <taxon>Streptophyta</taxon>
        <taxon>Embryophyta</taxon>
        <taxon>Tracheophyta</taxon>
        <taxon>Spermatophyta</taxon>
        <taxon>Magnoliopsida</taxon>
        <taxon>eudicotyledons</taxon>
        <taxon>Gunneridae</taxon>
        <taxon>Pentapetalae</taxon>
        <taxon>rosids</taxon>
        <taxon>fabids</taxon>
        <taxon>Cucurbitales</taxon>
        <taxon>Cucurbitaceae</taxon>
        <taxon>Cucurbiteae</taxon>
        <taxon>Cucurbita</taxon>
    </lineage>
</organism>
<dbReference type="GO" id="GO:2000031">
    <property type="term" value="P:regulation of salicylic acid mediated signaling pathway"/>
    <property type="evidence" value="ECO:0007669"/>
    <property type="project" value="InterPro"/>
</dbReference>
<evidence type="ECO:0000313" key="2">
    <source>
        <dbReference type="EMBL" id="KAG6594521.1"/>
    </source>
</evidence>
<comment type="caution">
    <text evidence="2">The sequence shown here is derived from an EMBL/GenBank/DDBJ whole genome shotgun (WGS) entry which is preliminary data.</text>
</comment>
<dbReference type="PANTHER" id="PTHR33199">
    <property type="entry name" value="MACPF DOMAIN-CONTAINING PROTEIN CAD1"/>
    <property type="match status" value="1"/>
</dbReference>
<accession>A0AAV6NBT8</accession>
<keyword evidence="1" id="KW-1133">Transmembrane helix</keyword>
<feature type="non-terminal residue" evidence="2">
    <location>
        <position position="1"/>
    </location>
</feature>
<reference evidence="2 3" key="1">
    <citation type="journal article" date="2021" name="Hortic Res">
        <title>The domestication of Cucurbita argyrosperma as revealed by the genome of its wild relative.</title>
        <authorList>
            <person name="Barrera-Redondo J."/>
            <person name="Sanchez-de la Vega G."/>
            <person name="Aguirre-Liguori J.A."/>
            <person name="Castellanos-Morales G."/>
            <person name="Gutierrez-Guerrero Y.T."/>
            <person name="Aguirre-Dugua X."/>
            <person name="Aguirre-Planter E."/>
            <person name="Tenaillon M.I."/>
            <person name="Lira-Saade R."/>
            <person name="Eguiarte L.E."/>
        </authorList>
    </citation>
    <scope>NUCLEOTIDE SEQUENCE [LARGE SCALE GENOMIC DNA]</scope>
    <source>
        <strain evidence="2">JBR-2021</strain>
    </source>
</reference>
<dbReference type="EMBL" id="JAGKQH010000007">
    <property type="protein sequence ID" value="KAG6594521.1"/>
    <property type="molecule type" value="Genomic_DNA"/>
</dbReference>
<keyword evidence="1" id="KW-0472">Membrane</keyword>